<evidence type="ECO:0000313" key="1">
    <source>
        <dbReference type="EMBL" id="CAF1771060.1"/>
    </source>
</evidence>
<accession>A0A816J4U6</accession>
<reference evidence="1" key="1">
    <citation type="submission" date="2021-01" db="EMBL/GenBank/DDBJ databases">
        <authorList>
            <consortium name="Genoscope - CEA"/>
            <person name="William W."/>
        </authorList>
    </citation>
    <scope>NUCLEOTIDE SEQUENCE</scope>
</reference>
<sequence>MNCLILLSTIGFISSRCFYSPIQRRYSLRLTRPPPLRTVIGIGLISLCSVLESWDRVSKRSRRMEDLIFSISERFLPANQVGSVGAFPANLRGFVGALPEHLLHDVYFPHPVNPGEMQSFLKSPWPGDSDIVSIVHHSPSNSIMSFSVQRRTCLYEETRFAEKNQHLLQMALSTDSIDIHQPSWQQRISVRVGEWDKQKTKLSIYRSCKKRSIESTLLQRTRKRTTVSTFQSIVLDTMGFYYTIWKKQNAKMAYLSYQRR</sequence>
<proteinExistence type="predicted"/>
<name>A0A816J4U6_BRANA</name>
<organism evidence="1">
    <name type="scientific">Brassica napus</name>
    <name type="common">Rape</name>
    <dbReference type="NCBI Taxonomy" id="3708"/>
    <lineage>
        <taxon>Eukaryota</taxon>
        <taxon>Viridiplantae</taxon>
        <taxon>Streptophyta</taxon>
        <taxon>Embryophyta</taxon>
        <taxon>Tracheophyta</taxon>
        <taxon>Spermatophyta</taxon>
        <taxon>Magnoliopsida</taxon>
        <taxon>eudicotyledons</taxon>
        <taxon>Gunneridae</taxon>
        <taxon>Pentapetalae</taxon>
        <taxon>rosids</taxon>
        <taxon>malvids</taxon>
        <taxon>Brassicales</taxon>
        <taxon>Brassicaceae</taxon>
        <taxon>Brassiceae</taxon>
        <taxon>Brassica</taxon>
    </lineage>
</organism>
<protein>
    <submittedName>
        <fullName evidence="1">(rape) hypothetical protein</fullName>
    </submittedName>
</protein>
<dbReference type="AlphaFoldDB" id="A0A816J4U6"/>
<feature type="non-terminal residue" evidence="1">
    <location>
        <position position="260"/>
    </location>
</feature>
<dbReference type="Proteomes" id="UP001295469">
    <property type="component" value="Chromosome C09"/>
</dbReference>
<gene>
    <name evidence="1" type="ORF">DARMORV10_C09P52270.1</name>
</gene>
<dbReference type="EMBL" id="HG994373">
    <property type="protein sequence ID" value="CAF1771060.1"/>
    <property type="molecule type" value="Genomic_DNA"/>
</dbReference>